<dbReference type="SUPFAM" id="SSF47384">
    <property type="entry name" value="Homodimeric domain of signal transducing histidine kinase"/>
    <property type="match status" value="1"/>
</dbReference>
<dbReference type="Pfam" id="PF00512">
    <property type="entry name" value="HisKA"/>
    <property type="match status" value="1"/>
</dbReference>
<evidence type="ECO:0000259" key="2">
    <source>
        <dbReference type="SMART" id="SM00388"/>
    </source>
</evidence>
<dbReference type="Gene3D" id="1.10.287.130">
    <property type="match status" value="1"/>
</dbReference>
<gene>
    <name evidence="3" type="ORF">G6F64_014859</name>
</gene>
<dbReference type="InterPro" id="IPR036097">
    <property type="entry name" value="HisK_dim/P_sf"/>
</dbReference>
<dbReference type="SMART" id="SM00388">
    <property type="entry name" value="HisKA"/>
    <property type="match status" value="1"/>
</dbReference>
<dbReference type="CDD" id="cd00082">
    <property type="entry name" value="HisKA"/>
    <property type="match status" value="1"/>
</dbReference>
<dbReference type="Proteomes" id="UP000716291">
    <property type="component" value="Unassembled WGS sequence"/>
</dbReference>
<reference evidence="3" key="1">
    <citation type="journal article" date="2020" name="Microb. Genom.">
        <title>Genetic diversity of clinical and environmental Mucorales isolates obtained from an investigation of mucormycosis cases among solid organ transplant recipients.</title>
        <authorList>
            <person name="Nguyen M.H."/>
            <person name="Kaul D."/>
            <person name="Muto C."/>
            <person name="Cheng S.J."/>
            <person name="Richter R.A."/>
            <person name="Bruno V.M."/>
            <person name="Liu G."/>
            <person name="Beyhan S."/>
            <person name="Sundermann A.J."/>
            <person name="Mounaud S."/>
            <person name="Pasculle A.W."/>
            <person name="Nierman W.C."/>
            <person name="Driscoll E."/>
            <person name="Cumbie R."/>
            <person name="Clancy C.J."/>
            <person name="Dupont C.L."/>
        </authorList>
    </citation>
    <scope>NUCLEOTIDE SEQUENCE</scope>
    <source>
        <strain evidence="3">GL11</strain>
    </source>
</reference>
<feature type="region of interest" description="Disordered" evidence="1">
    <location>
        <begin position="108"/>
        <end position="129"/>
    </location>
</feature>
<comment type="caution">
    <text evidence="3">The sequence shown here is derived from an EMBL/GenBank/DDBJ whole genome shotgun (WGS) entry which is preliminary data.</text>
</comment>
<dbReference type="GO" id="GO:0000155">
    <property type="term" value="F:phosphorelay sensor kinase activity"/>
    <property type="evidence" value="ECO:0007669"/>
    <property type="project" value="InterPro"/>
</dbReference>
<feature type="domain" description="Signal transduction histidine kinase dimerisation/phosphoacceptor" evidence="2">
    <location>
        <begin position="4"/>
        <end position="68"/>
    </location>
</feature>
<accession>A0A9P6WSN5</accession>
<keyword evidence="4" id="KW-1185">Reference proteome</keyword>
<dbReference type="EMBL" id="JAANQT010009962">
    <property type="protein sequence ID" value="KAG1275696.1"/>
    <property type="molecule type" value="Genomic_DNA"/>
</dbReference>
<evidence type="ECO:0000256" key="1">
    <source>
        <dbReference type="SAM" id="MobiDB-lite"/>
    </source>
</evidence>
<proteinExistence type="predicted"/>
<dbReference type="AlphaFoldDB" id="A0A9P6WSN5"/>
<protein>
    <recommendedName>
        <fullName evidence="2">Signal transduction histidine kinase dimerisation/phosphoacceptor domain-containing protein</fullName>
    </recommendedName>
</protein>
<name>A0A9P6WSN5_RHIOR</name>
<dbReference type="InterPro" id="IPR003661">
    <property type="entry name" value="HisK_dim/P_dom"/>
</dbReference>
<evidence type="ECO:0000313" key="4">
    <source>
        <dbReference type="Proteomes" id="UP000716291"/>
    </source>
</evidence>
<sequence length="129" mass="14235">MESERAMWHAAIAHELRTPVTILRGRLQGLAEGVFQPDESQFRSLLAQVEGLSRLIEDLRVLSLSDNARLDVRRARTDVVAEVHSVMTLVDPQFRTAGFVRELETSRAAGAAGERAALRQPGQGTDCRA</sequence>
<evidence type="ECO:0000313" key="3">
    <source>
        <dbReference type="EMBL" id="KAG1275696.1"/>
    </source>
</evidence>
<organism evidence="3 4">
    <name type="scientific">Rhizopus oryzae</name>
    <name type="common">Mucormycosis agent</name>
    <name type="synonym">Rhizopus arrhizus var. delemar</name>
    <dbReference type="NCBI Taxonomy" id="64495"/>
    <lineage>
        <taxon>Eukaryota</taxon>
        <taxon>Fungi</taxon>
        <taxon>Fungi incertae sedis</taxon>
        <taxon>Mucoromycota</taxon>
        <taxon>Mucoromycotina</taxon>
        <taxon>Mucoromycetes</taxon>
        <taxon>Mucorales</taxon>
        <taxon>Mucorineae</taxon>
        <taxon>Rhizopodaceae</taxon>
        <taxon>Rhizopus</taxon>
    </lineage>
</organism>